<accession>Q744K2</accession>
<proteinExistence type="predicted"/>
<gene>
    <name evidence="1" type="ordered locus">MAP_0339c</name>
</gene>
<dbReference type="Proteomes" id="UP000000580">
    <property type="component" value="Chromosome"/>
</dbReference>
<name>Q744K2_MYCPA</name>
<reference evidence="1 2" key="1">
    <citation type="journal article" date="2005" name="Proc. Natl. Acad. Sci. U.S.A.">
        <title>The complete genome sequence of Mycobacterium avium subspecies paratuberculosis.</title>
        <authorList>
            <person name="Li L."/>
            <person name="Bannantine J.P."/>
            <person name="Zhang Q."/>
            <person name="Amonsin A."/>
            <person name="May B.J."/>
            <person name="Alt D."/>
            <person name="Banerji N."/>
            <person name="Kanjilal S."/>
            <person name="Kapur V."/>
        </authorList>
    </citation>
    <scope>NUCLEOTIDE SEQUENCE [LARGE SCALE GENOMIC DNA]</scope>
    <source>
        <strain evidence="2">ATCC BAA-968 / K-10</strain>
    </source>
</reference>
<dbReference type="STRING" id="262316.MAP_0339c"/>
<dbReference type="HOGENOM" id="CLU_014112_0_0_11"/>
<evidence type="ECO:0008006" key="3">
    <source>
        <dbReference type="Google" id="ProtNLM"/>
    </source>
</evidence>
<dbReference type="Gene3D" id="2.60.120.1390">
    <property type="match status" value="3"/>
</dbReference>
<dbReference type="Pfam" id="PF11175">
    <property type="entry name" value="DUF2961"/>
    <property type="match status" value="1"/>
</dbReference>
<evidence type="ECO:0000313" key="1">
    <source>
        <dbReference type="EMBL" id="AAS02656.1"/>
    </source>
</evidence>
<dbReference type="EMBL" id="AE016958">
    <property type="protein sequence ID" value="AAS02656.1"/>
    <property type="molecule type" value="Genomic_DNA"/>
</dbReference>
<dbReference type="SMR" id="Q744K2"/>
<organism evidence="1 2">
    <name type="scientific">Mycolicibacterium paratuberculosis (strain ATCC BAA-968 / K-10)</name>
    <name type="common">Mycobacterium paratuberculosis</name>
    <dbReference type="NCBI Taxonomy" id="262316"/>
    <lineage>
        <taxon>Bacteria</taxon>
        <taxon>Bacillati</taxon>
        <taxon>Actinomycetota</taxon>
        <taxon>Actinomycetes</taxon>
        <taxon>Mycobacteriales</taxon>
        <taxon>Mycobacteriaceae</taxon>
        <taxon>Mycobacterium</taxon>
        <taxon>Mycobacterium avium complex (MAC)</taxon>
    </lineage>
</organism>
<evidence type="ECO:0000313" key="2">
    <source>
        <dbReference type="Proteomes" id="UP000000580"/>
    </source>
</evidence>
<keyword evidence="2" id="KW-1185">Reference proteome</keyword>
<sequence length="697" mass="74566">MTMQGDAQCVRGNRNTAWPLAARLFPAMFALLMLVIAGTGSAAAQPSPWTARPFGDRLVGWDTYRRLDLLPYLSADTQSLQLSSFDRSGGDFDISTGNKNGTGGCLAPGGAGCVIAEDHGAGEVDSIWLTRDGGNLRAIGNIRVELDGQTVLDTPVQSLVDGQLGAPFVWPLVANAGESPGGDYIKVPMPYRRSMRISVESHLEYYHVDYRQFPTAEGVSTFSPADPAVDVLDRFRAAGTVDPKPAAPGEVHSNRVIELPGGAEQTIAESTGPASISALRLYLPAPADQSLTGLRLRIEFDGRTTVDSPLGEFFGAGLGPTPVRSLMFAAFPQPDGSMALWCWWPMPFARSARVSLANTGAGPVFGIAAEVTTTPDARWAGALASGRAGYFTARSHAGPTILGQDWPFADEQGRGKFVGVSQTIRGQRTRTAFSDNAPYFLEGAERVYTDGAASPQWYGTGTEDLYEGGWYFKDGTHFSDPLNGQPDQRTATAGCADYCVAVYRIMPAEAIGYHSALRFGIEHGKRNMVEPDYSSTAFLYTQPDAELTGTDDVNPTDPLSRALHGYTDTDAIDQLLVSEYEGTEDTRPVAGTVRSAQGAITFHVQVDPDNHGVLLRRSGDQVNGFQSADVAIDGAPVGNWFQPRANPFHRWLDDTYPVPGSVTAGKAELTVTLTPTAGSPPWTASRYHVDALVGLSG</sequence>
<dbReference type="KEGG" id="mpa:MAP_0339c"/>
<dbReference type="AlphaFoldDB" id="Q744K2"/>
<protein>
    <recommendedName>
        <fullName evidence="3">DUF2961 domain-containing protein</fullName>
    </recommendedName>
</protein>
<dbReference type="InterPro" id="IPR021345">
    <property type="entry name" value="DUF2961"/>
</dbReference>
<dbReference type="eggNOG" id="COG4733">
    <property type="taxonomic scope" value="Bacteria"/>
</dbReference>